<evidence type="ECO:0000256" key="3">
    <source>
        <dbReference type="ARBA" id="ARBA00022737"/>
    </source>
</evidence>
<dbReference type="InterPro" id="IPR001611">
    <property type="entry name" value="Leu-rich_rpt"/>
</dbReference>
<protein>
    <recommendedName>
        <fullName evidence="12">LRRCT domain-containing protein</fullName>
    </recommendedName>
</protein>
<evidence type="ECO:0000313" key="9">
    <source>
        <dbReference type="EnsemblMetazoa" id="XP_019753640.1"/>
    </source>
</evidence>
<dbReference type="GO" id="GO:0005615">
    <property type="term" value="C:extracellular space"/>
    <property type="evidence" value="ECO:0007669"/>
    <property type="project" value="TreeGrafter"/>
</dbReference>
<name>N6TL10_DENPD</name>
<dbReference type="Gene3D" id="3.80.10.10">
    <property type="entry name" value="Ribonuclease Inhibitor"/>
    <property type="match status" value="2"/>
</dbReference>
<evidence type="ECO:0000256" key="5">
    <source>
        <dbReference type="SAM" id="Phobius"/>
    </source>
</evidence>
<keyword evidence="5" id="KW-0812">Transmembrane</keyword>
<gene>
    <name evidence="9" type="primary">109532934</name>
    <name evidence="8" type="ORF">D910_02649</name>
    <name evidence="7" type="ORF">YQE_02482</name>
</gene>
<dbReference type="KEGG" id="dpa:109532934"/>
<dbReference type="STRING" id="77166.N6TL10"/>
<reference evidence="9" key="2">
    <citation type="submission" date="2024-08" db="UniProtKB">
        <authorList>
            <consortium name="EnsemblMetazoa"/>
        </authorList>
    </citation>
    <scope>IDENTIFICATION</scope>
</reference>
<dbReference type="PRINTS" id="PR00019">
    <property type="entry name" value="LEURICHRPT"/>
</dbReference>
<evidence type="ECO:0000313" key="8">
    <source>
        <dbReference type="EMBL" id="ERL85228.1"/>
    </source>
</evidence>
<accession>N6TL10</accession>
<dbReference type="Proteomes" id="UP000030742">
    <property type="component" value="Unassembled WGS sequence"/>
</dbReference>
<dbReference type="SUPFAM" id="SSF52058">
    <property type="entry name" value="L domain-like"/>
    <property type="match status" value="1"/>
</dbReference>
<evidence type="ECO:0000256" key="2">
    <source>
        <dbReference type="ARBA" id="ARBA00022729"/>
    </source>
</evidence>
<evidence type="ECO:0000256" key="1">
    <source>
        <dbReference type="ARBA" id="ARBA00022614"/>
    </source>
</evidence>
<dbReference type="PANTHER" id="PTHR24373:SF370">
    <property type="entry name" value="FISH-LIPS, ISOFORM E"/>
    <property type="match status" value="1"/>
</dbReference>
<feature type="transmembrane region" description="Helical" evidence="5">
    <location>
        <begin position="461"/>
        <end position="485"/>
    </location>
</feature>
<keyword evidence="4" id="KW-0325">Glycoprotein</keyword>
<proteinExistence type="predicted"/>
<keyword evidence="10" id="KW-1185">Reference proteome</keyword>
<dbReference type="Proteomes" id="UP000019118">
    <property type="component" value="Unassembled WGS sequence"/>
</dbReference>
<dbReference type="HOGENOM" id="CLU_000288_18_6_1"/>
<sequence>MDDEKIHPMWITLLPIICLLCLIHSAGGVLCPNGCKCENEILRANCSGAGIEVVPIQLNPELHVMDLSQNKISQLHYTFTFYEKLYILDVSRNRVKNIGSGNFKTQKVLKFLNLSSNFIDALGKDTFEGLIQLTELDLSNNQLESIGANAFKDLHNLTILKMNGNQLDYFEEGTFKVIPNLQALYLDDNSFIEISAELSDLIHLKVLSMARNLIEMIEDEKVPNLHELQTLVLVQNLIQDIQPKGLDTMPNLDHLDLSDNNLTVLPTVQLAKLPKLVNLKLSGNKFNYLPAVAFRGLFHLKYLMLTRLEVLEGMDARTFVDNINLEKINLDYNYKIKTIPTRLFHGNPKLRYISIRYNAIKFLVATHFPLDQLEELRVGGNPLDCNCSMGWLWKILRENEIENGGNASYSRKSIDGSLLLIKRTIELKLDVNDVICETPEELYNKKLVSASQRQMDCSMSWMAIMSVVLTILFILGIVIGVFFFIPKKKTNNRLDKEMPKIIQTSYNAPPLPPPRKSLPNHDSNNVERYIMPPILLHNRSMPMWDPYSQHCNGNGNIYEQLNDHRDRPHIVYV</sequence>
<evidence type="ECO:0000256" key="4">
    <source>
        <dbReference type="ARBA" id="ARBA00023180"/>
    </source>
</evidence>
<evidence type="ECO:0000313" key="11">
    <source>
        <dbReference type="Proteomes" id="UP000030742"/>
    </source>
</evidence>
<evidence type="ECO:0000256" key="6">
    <source>
        <dbReference type="SAM" id="SignalP"/>
    </source>
</evidence>
<dbReference type="InterPro" id="IPR050328">
    <property type="entry name" value="Dev_Immune_Receptor"/>
</dbReference>
<dbReference type="PANTHER" id="PTHR24373">
    <property type="entry name" value="SLIT RELATED LEUCINE-RICH REPEAT NEURONAL PROTEIN"/>
    <property type="match status" value="1"/>
</dbReference>
<dbReference type="GO" id="GO:0031012">
    <property type="term" value="C:extracellular matrix"/>
    <property type="evidence" value="ECO:0007669"/>
    <property type="project" value="TreeGrafter"/>
</dbReference>
<keyword evidence="5" id="KW-1133">Transmembrane helix</keyword>
<dbReference type="InterPro" id="IPR032675">
    <property type="entry name" value="LRR_dom_sf"/>
</dbReference>
<dbReference type="OrthoDB" id="2190652at2759"/>
<dbReference type="OMA" id="HDIVCSD"/>
<dbReference type="EnsemblMetazoa" id="XM_019898081.1">
    <property type="protein sequence ID" value="XP_019753640.1"/>
    <property type="gene ID" value="LOC109532934"/>
</dbReference>
<dbReference type="Pfam" id="PF13855">
    <property type="entry name" value="LRR_8"/>
    <property type="match status" value="3"/>
</dbReference>
<keyword evidence="3" id="KW-0677">Repeat</keyword>
<dbReference type="EMBL" id="KB631669">
    <property type="protein sequence ID" value="ERL85228.1"/>
    <property type="molecule type" value="Genomic_DNA"/>
</dbReference>
<dbReference type="SMART" id="SM00369">
    <property type="entry name" value="LRR_TYP"/>
    <property type="match status" value="9"/>
</dbReference>
<evidence type="ECO:0000313" key="7">
    <source>
        <dbReference type="EMBL" id="ENN81114.1"/>
    </source>
</evidence>
<keyword evidence="2 6" id="KW-0732">Signal</keyword>
<evidence type="ECO:0000313" key="10">
    <source>
        <dbReference type="Proteomes" id="UP000019118"/>
    </source>
</evidence>
<evidence type="ECO:0008006" key="12">
    <source>
        <dbReference type="Google" id="ProtNLM"/>
    </source>
</evidence>
<keyword evidence="5" id="KW-0472">Membrane</keyword>
<dbReference type="InterPro" id="IPR003591">
    <property type="entry name" value="Leu-rich_rpt_typical-subtyp"/>
</dbReference>
<dbReference type="FunFam" id="3.80.10.10:FF:000770">
    <property type="entry name" value="Uncharacterized protein"/>
    <property type="match status" value="1"/>
</dbReference>
<dbReference type="PROSITE" id="PS51450">
    <property type="entry name" value="LRR"/>
    <property type="match status" value="2"/>
</dbReference>
<dbReference type="EMBL" id="KB740193">
    <property type="protein sequence ID" value="ENN81114.1"/>
    <property type="molecule type" value="Genomic_DNA"/>
</dbReference>
<reference evidence="10 11" key="1">
    <citation type="journal article" date="2013" name="Genome Biol.">
        <title>Draft genome of the mountain pine beetle, Dendroctonus ponderosae Hopkins, a major forest pest.</title>
        <authorList>
            <person name="Keeling C.I."/>
            <person name="Yuen M.M."/>
            <person name="Liao N.Y."/>
            <person name="Docking T.R."/>
            <person name="Chan S.K."/>
            <person name="Taylor G.A."/>
            <person name="Palmquist D.L."/>
            <person name="Jackman S.D."/>
            <person name="Nguyen A."/>
            <person name="Li M."/>
            <person name="Henderson H."/>
            <person name="Janes J.K."/>
            <person name="Zhao Y."/>
            <person name="Pandoh P."/>
            <person name="Moore R."/>
            <person name="Sperling F.A."/>
            <person name="Huber D.P."/>
            <person name="Birol I."/>
            <person name="Jones S.J."/>
            <person name="Bohlmann J."/>
        </authorList>
    </citation>
    <scope>NUCLEOTIDE SEQUENCE</scope>
</reference>
<feature type="signal peptide" evidence="6">
    <location>
        <begin position="1"/>
        <end position="28"/>
    </location>
</feature>
<feature type="non-terminal residue" evidence="7">
    <location>
        <position position="1"/>
    </location>
</feature>
<keyword evidence="1" id="KW-0433">Leucine-rich repeat</keyword>
<dbReference type="AlphaFoldDB" id="N6TL10"/>
<feature type="chain" id="PRO_5010971783" description="LRRCT domain-containing protein" evidence="6">
    <location>
        <begin position="29"/>
        <end position="573"/>
    </location>
</feature>
<organism evidence="7">
    <name type="scientific">Dendroctonus ponderosae</name>
    <name type="common">Mountain pine beetle</name>
    <dbReference type="NCBI Taxonomy" id="77166"/>
    <lineage>
        <taxon>Eukaryota</taxon>
        <taxon>Metazoa</taxon>
        <taxon>Ecdysozoa</taxon>
        <taxon>Arthropoda</taxon>
        <taxon>Hexapoda</taxon>
        <taxon>Insecta</taxon>
        <taxon>Pterygota</taxon>
        <taxon>Neoptera</taxon>
        <taxon>Endopterygota</taxon>
        <taxon>Coleoptera</taxon>
        <taxon>Polyphaga</taxon>
        <taxon>Cucujiformia</taxon>
        <taxon>Curculionidae</taxon>
        <taxon>Scolytinae</taxon>
        <taxon>Dendroctonus</taxon>
    </lineage>
</organism>